<accession>A0A6F8PQP8</accession>
<evidence type="ECO:0000256" key="9">
    <source>
        <dbReference type="ARBA" id="ARBA00052017"/>
    </source>
</evidence>
<dbReference type="GO" id="GO:0009117">
    <property type="term" value="P:nucleotide metabolic process"/>
    <property type="evidence" value="ECO:0007669"/>
    <property type="project" value="UniProtKB-KW"/>
</dbReference>
<comment type="catalytic activity">
    <reaction evidence="9 10">
        <text>XTP + H2O = XMP + diphosphate + H(+)</text>
        <dbReference type="Rhea" id="RHEA:28610"/>
        <dbReference type="ChEBI" id="CHEBI:15377"/>
        <dbReference type="ChEBI" id="CHEBI:15378"/>
        <dbReference type="ChEBI" id="CHEBI:33019"/>
        <dbReference type="ChEBI" id="CHEBI:57464"/>
        <dbReference type="ChEBI" id="CHEBI:61314"/>
        <dbReference type="EC" id="3.6.1.66"/>
    </reaction>
</comment>
<comment type="catalytic activity">
    <reaction evidence="10">
        <text>ITP + H2O = IMP + diphosphate + H(+)</text>
        <dbReference type="Rhea" id="RHEA:29399"/>
        <dbReference type="ChEBI" id="CHEBI:15377"/>
        <dbReference type="ChEBI" id="CHEBI:15378"/>
        <dbReference type="ChEBI" id="CHEBI:33019"/>
        <dbReference type="ChEBI" id="CHEBI:58053"/>
        <dbReference type="ChEBI" id="CHEBI:61402"/>
        <dbReference type="EC" id="3.6.1.66"/>
    </reaction>
</comment>
<protein>
    <recommendedName>
        <fullName evidence="10">dITP/XTP pyrophosphatase</fullName>
        <ecNumber evidence="10">3.6.1.66</ecNumber>
    </recommendedName>
    <alternativeName>
        <fullName evidence="10">Non-canonical purine NTP pyrophosphatase</fullName>
    </alternativeName>
    <alternativeName>
        <fullName evidence="10">Non-standard purine NTP pyrophosphatase</fullName>
    </alternativeName>
    <alternativeName>
        <fullName evidence="10">Nucleoside-triphosphate diphosphatase</fullName>
    </alternativeName>
    <alternativeName>
        <fullName evidence="10">Nucleoside-triphosphate pyrophosphatase</fullName>
        <shortName evidence="10">NTPase</shortName>
    </alternativeName>
</protein>
<keyword evidence="5 10" id="KW-0378">Hydrolase</keyword>
<feature type="binding site" evidence="10">
    <location>
        <begin position="185"/>
        <end position="186"/>
    </location>
    <ligand>
        <name>substrate</name>
    </ligand>
</feature>
<dbReference type="InterPro" id="IPR020922">
    <property type="entry name" value="dITP/XTP_pyrophosphatase"/>
</dbReference>
<comment type="similarity">
    <text evidence="1 10 11">Belongs to the HAM1 NTPase family.</text>
</comment>
<dbReference type="HAMAP" id="MF_01405">
    <property type="entry name" value="Non_canon_purine_NTPase"/>
    <property type="match status" value="1"/>
</dbReference>
<dbReference type="GO" id="GO:0000166">
    <property type="term" value="F:nucleotide binding"/>
    <property type="evidence" value="ECO:0007669"/>
    <property type="project" value="UniProtKB-KW"/>
</dbReference>
<dbReference type="GO" id="GO:0036222">
    <property type="term" value="F:XTP diphosphatase activity"/>
    <property type="evidence" value="ECO:0007669"/>
    <property type="project" value="UniProtKB-UniRule"/>
</dbReference>
<dbReference type="GO" id="GO:0046872">
    <property type="term" value="F:metal ion binding"/>
    <property type="evidence" value="ECO:0007669"/>
    <property type="project" value="UniProtKB-KW"/>
</dbReference>
<dbReference type="NCBIfam" id="TIGR00042">
    <property type="entry name" value="RdgB/HAM1 family non-canonical purine NTP pyrophosphatase"/>
    <property type="match status" value="1"/>
</dbReference>
<evidence type="ECO:0000256" key="4">
    <source>
        <dbReference type="ARBA" id="ARBA00022741"/>
    </source>
</evidence>
<evidence type="ECO:0000256" key="11">
    <source>
        <dbReference type="RuleBase" id="RU003781"/>
    </source>
</evidence>
<dbReference type="InterPro" id="IPR002637">
    <property type="entry name" value="RdgB/HAM1"/>
</dbReference>
<reference evidence="13" key="1">
    <citation type="submission" date="2019-11" db="EMBL/GenBank/DDBJ databases">
        <title>Isolation and characterization of two novel species in the genus Thiomicrorhabdus.</title>
        <authorList>
            <person name="Mochizuki J."/>
            <person name="Kojima H."/>
            <person name="Fukui M."/>
        </authorList>
    </citation>
    <scope>NUCLEOTIDE SEQUENCE [LARGE SCALE GENOMIC DNA]</scope>
    <source>
        <strain evidence="13">AkT22</strain>
    </source>
</reference>
<dbReference type="KEGG" id="tzo:THMIRHAT_21100"/>
<sequence length="203" mass="21775">MQNSTVVLASGNVGKLKELSELLAPLGWQVASQKNFFDEEVEETGLTFIENAILKAHYAAQKTGLPAIADDSGLEVDALQGRPGIYSARYAALGDGNASDADNITKLLAEMQGQTQRKACYYSAMAFVRFAEDPTPLIGLGRWCGEVLEAPQGTGGFGYDPVIWMPEFGCSVANLAPEQKNKVSHRALALAQLVAQLKAELIL</sequence>
<dbReference type="FunFam" id="3.90.950.10:FF:000001">
    <property type="entry name" value="dITP/XTP pyrophosphatase"/>
    <property type="match status" value="1"/>
</dbReference>
<dbReference type="AlphaFoldDB" id="A0A6F8PQP8"/>
<dbReference type="CDD" id="cd00515">
    <property type="entry name" value="HAM1"/>
    <property type="match status" value="1"/>
</dbReference>
<evidence type="ECO:0000256" key="3">
    <source>
        <dbReference type="ARBA" id="ARBA00022723"/>
    </source>
</evidence>
<feature type="binding site" evidence="10">
    <location>
        <position position="42"/>
    </location>
    <ligand>
        <name>Mg(2+)</name>
        <dbReference type="ChEBI" id="CHEBI:18420"/>
    </ligand>
</feature>
<feature type="binding site" evidence="10">
    <location>
        <position position="180"/>
    </location>
    <ligand>
        <name>substrate</name>
    </ligand>
</feature>
<dbReference type="Gene3D" id="3.90.950.10">
    <property type="match status" value="1"/>
</dbReference>
<keyword evidence="6 10" id="KW-0460">Magnesium</keyword>
<dbReference type="GO" id="GO:0017111">
    <property type="term" value="F:ribonucleoside triphosphate phosphatase activity"/>
    <property type="evidence" value="ECO:0007669"/>
    <property type="project" value="InterPro"/>
</dbReference>
<gene>
    <name evidence="12" type="ORF">THMIRHAT_21100</name>
</gene>
<feature type="active site" description="Proton acceptor" evidence="10">
    <location>
        <position position="71"/>
    </location>
</feature>
<keyword evidence="7 10" id="KW-0546">Nucleotide metabolism</keyword>
<dbReference type="SUPFAM" id="SSF52972">
    <property type="entry name" value="ITPase-like"/>
    <property type="match status" value="1"/>
</dbReference>
<proteinExistence type="inferred from homology"/>
<dbReference type="GO" id="GO:0036220">
    <property type="term" value="F:ITP diphosphatase activity"/>
    <property type="evidence" value="ECO:0007669"/>
    <property type="project" value="UniProtKB-UniRule"/>
</dbReference>
<evidence type="ECO:0000313" key="12">
    <source>
        <dbReference type="EMBL" id="BBP44364.1"/>
    </source>
</evidence>
<dbReference type="PANTHER" id="PTHR11067">
    <property type="entry name" value="INOSINE TRIPHOSPHATE PYROPHOSPHATASE/HAM1 PROTEIN"/>
    <property type="match status" value="1"/>
</dbReference>
<feature type="binding site" evidence="10">
    <location>
        <begin position="157"/>
        <end position="160"/>
    </location>
    <ligand>
        <name>substrate</name>
    </ligand>
</feature>
<evidence type="ECO:0000256" key="7">
    <source>
        <dbReference type="ARBA" id="ARBA00023080"/>
    </source>
</evidence>
<dbReference type="GO" id="GO:0009146">
    <property type="term" value="P:purine nucleoside triphosphate catabolic process"/>
    <property type="evidence" value="ECO:0007669"/>
    <property type="project" value="UniProtKB-UniRule"/>
</dbReference>
<dbReference type="Pfam" id="PF01725">
    <property type="entry name" value="Ham1p_like"/>
    <property type="match status" value="1"/>
</dbReference>
<keyword evidence="3 10" id="KW-0479">Metal-binding</keyword>
<dbReference type="InterPro" id="IPR029001">
    <property type="entry name" value="ITPase-like_fam"/>
</dbReference>
<keyword evidence="4 10" id="KW-0547">Nucleotide-binding</keyword>
<evidence type="ECO:0000256" key="2">
    <source>
        <dbReference type="ARBA" id="ARBA00011738"/>
    </source>
</evidence>
<feature type="binding site" evidence="10">
    <location>
        <begin position="10"/>
        <end position="15"/>
    </location>
    <ligand>
        <name>substrate</name>
    </ligand>
</feature>
<dbReference type="GO" id="GO:0035870">
    <property type="term" value="F:dITP diphosphatase activity"/>
    <property type="evidence" value="ECO:0007669"/>
    <property type="project" value="UniProtKB-UniRule"/>
</dbReference>
<dbReference type="GO" id="GO:0005829">
    <property type="term" value="C:cytosol"/>
    <property type="evidence" value="ECO:0007669"/>
    <property type="project" value="TreeGrafter"/>
</dbReference>
<dbReference type="PANTHER" id="PTHR11067:SF9">
    <property type="entry name" value="INOSINE TRIPHOSPHATE PYROPHOSPHATASE"/>
    <property type="match status" value="1"/>
</dbReference>
<comment type="cofactor">
    <cofactor evidence="10">
        <name>Mg(2+)</name>
        <dbReference type="ChEBI" id="CHEBI:18420"/>
    </cofactor>
    <text evidence="10">Binds 1 Mg(2+) ion per subunit.</text>
</comment>
<comment type="catalytic activity">
    <reaction evidence="8 10">
        <text>dITP + H2O = dIMP + diphosphate + H(+)</text>
        <dbReference type="Rhea" id="RHEA:28342"/>
        <dbReference type="ChEBI" id="CHEBI:15377"/>
        <dbReference type="ChEBI" id="CHEBI:15378"/>
        <dbReference type="ChEBI" id="CHEBI:33019"/>
        <dbReference type="ChEBI" id="CHEBI:61194"/>
        <dbReference type="ChEBI" id="CHEBI:61382"/>
        <dbReference type="EC" id="3.6.1.66"/>
    </reaction>
</comment>
<comment type="function">
    <text evidence="10">Pyrophosphatase that catalyzes the hydrolysis of nucleoside triphosphates to their monophosphate derivatives, with a high preference for the non-canonical purine nucleotides XTP (xanthosine triphosphate), dITP (deoxyinosine triphosphate) and ITP. Seems to function as a house-cleaning enzyme that removes non-canonical purine nucleotides from the nucleotide pool, thus preventing their incorporation into DNA/RNA and avoiding chromosomal lesions.</text>
</comment>
<evidence type="ECO:0000256" key="1">
    <source>
        <dbReference type="ARBA" id="ARBA00008023"/>
    </source>
</evidence>
<dbReference type="EMBL" id="AP021888">
    <property type="protein sequence ID" value="BBP44364.1"/>
    <property type="molecule type" value="Genomic_DNA"/>
</dbReference>
<evidence type="ECO:0000313" key="13">
    <source>
        <dbReference type="Proteomes" id="UP000501466"/>
    </source>
</evidence>
<keyword evidence="13" id="KW-1185">Reference proteome</keyword>
<organism evidence="12 13">
    <name type="scientific">Thiosulfativibrio zosterae</name>
    <dbReference type="NCBI Taxonomy" id="2675053"/>
    <lineage>
        <taxon>Bacteria</taxon>
        <taxon>Pseudomonadati</taxon>
        <taxon>Pseudomonadota</taxon>
        <taxon>Gammaproteobacteria</taxon>
        <taxon>Thiotrichales</taxon>
        <taxon>Piscirickettsiaceae</taxon>
        <taxon>Thiosulfativibrio</taxon>
    </lineage>
</organism>
<dbReference type="EC" id="3.6.1.66" evidence="10"/>
<name>A0A6F8PQP8_9GAMM</name>
<dbReference type="Proteomes" id="UP000501466">
    <property type="component" value="Chromosome"/>
</dbReference>
<evidence type="ECO:0000256" key="8">
    <source>
        <dbReference type="ARBA" id="ARBA00051875"/>
    </source>
</evidence>
<feature type="binding site" evidence="10">
    <location>
        <position position="72"/>
    </location>
    <ligand>
        <name>substrate</name>
    </ligand>
</feature>
<evidence type="ECO:0000256" key="6">
    <source>
        <dbReference type="ARBA" id="ARBA00022842"/>
    </source>
</evidence>
<evidence type="ECO:0000256" key="10">
    <source>
        <dbReference type="HAMAP-Rule" id="MF_01405"/>
    </source>
</evidence>
<evidence type="ECO:0000256" key="5">
    <source>
        <dbReference type="ARBA" id="ARBA00022801"/>
    </source>
</evidence>
<feature type="binding site" evidence="10">
    <location>
        <position position="71"/>
    </location>
    <ligand>
        <name>Mg(2+)</name>
        <dbReference type="ChEBI" id="CHEBI:18420"/>
    </ligand>
</feature>
<comment type="subunit">
    <text evidence="2 10">Homodimer.</text>
</comment>
<dbReference type="RefSeq" id="WP_173292087.1">
    <property type="nucleotide sequence ID" value="NZ_AP021888.1"/>
</dbReference>